<reference evidence="2" key="2">
    <citation type="submission" date="2020-11" db="EMBL/GenBank/DDBJ databases">
        <authorList>
            <person name="McCartney M.A."/>
            <person name="Auch B."/>
            <person name="Kono T."/>
            <person name="Mallez S."/>
            <person name="Becker A."/>
            <person name="Gohl D.M."/>
            <person name="Silverstein K.A.T."/>
            <person name="Koren S."/>
            <person name="Bechman K.B."/>
            <person name="Herman A."/>
            <person name="Abrahante J.E."/>
            <person name="Garbe J."/>
        </authorList>
    </citation>
    <scope>NUCLEOTIDE SEQUENCE</scope>
    <source>
        <strain evidence="2">Duluth1</strain>
        <tissue evidence="2">Whole animal</tissue>
    </source>
</reference>
<name>A0A9D4KNU9_DREPO</name>
<comment type="caution">
    <text evidence="2">The sequence shown here is derived from an EMBL/GenBank/DDBJ whole genome shotgun (WGS) entry which is preliminary data.</text>
</comment>
<sequence length="121" mass="14123">MINVSIKFHVNHDDEEKKNSCVIHHKTNVLTKFHENWAKNVTSRVRKMPRMWHVFPSISTIFELVRDINKTNWFTRKTAPPTGAISNMNVASRVFTNQMRTTDGPGRTDGRRTKNRSQMLT</sequence>
<evidence type="ECO:0000313" key="2">
    <source>
        <dbReference type="EMBL" id="KAH3843380.1"/>
    </source>
</evidence>
<reference evidence="2" key="1">
    <citation type="journal article" date="2019" name="bioRxiv">
        <title>The Genome of the Zebra Mussel, Dreissena polymorpha: A Resource for Invasive Species Research.</title>
        <authorList>
            <person name="McCartney M.A."/>
            <person name="Auch B."/>
            <person name="Kono T."/>
            <person name="Mallez S."/>
            <person name="Zhang Y."/>
            <person name="Obille A."/>
            <person name="Becker A."/>
            <person name="Abrahante J.E."/>
            <person name="Garbe J."/>
            <person name="Badalamenti J.P."/>
            <person name="Herman A."/>
            <person name="Mangelson H."/>
            <person name="Liachko I."/>
            <person name="Sullivan S."/>
            <person name="Sone E.D."/>
            <person name="Koren S."/>
            <person name="Silverstein K.A.T."/>
            <person name="Beckman K.B."/>
            <person name="Gohl D.M."/>
        </authorList>
    </citation>
    <scope>NUCLEOTIDE SEQUENCE</scope>
    <source>
        <strain evidence="2">Duluth1</strain>
        <tissue evidence="2">Whole animal</tissue>
    </source>
</reference>
<keyword evidence="3" id="KW-1185">Reference proteome</keyword>
<dbReference type="Proteomes" id="UP000828390">
    <property type="component" value="Unassembled WGS sequence"/>
</dbReference>
<evidence type="ECO:0000256" key="1">
    <source>
        <dbReference type="SAM" id="MobiDB-lite"/>
    </source>
</evidence>
<evidence type="ECO:0000313" key="3">
    <source>
        <dbReference type="Proteomes" id="UP000828390"/>
    </source>
</evidence>
<organism evidence="2 3">
    <name type="scientific">Dreissena polymorpha</name>
    <name type="common">Zebra mussel</name>
    <name type="synonym">Mytilus polymorpha</name>
    <dbReference type="NCBI Taxonomy" id="45954"/>
    <lineage>
        <taxon>Eukaryota</taxon>
        <taxon>Metazoa</taxon>
        <taxon>Spiralia</taxon>
        <taxon>Lophotrochozoa</taxon>
        <taxon>Mollusca</taxon>
        <taxon>Bivalvia</taxon>
        <taxon>Autobranchia</taxon>
        <taxon>Heteroconchia</taxon>
        <taxon>Euheterodonta</taxon>
        <taxon>Imparidentia</taxon>
        <taxon>Neoheterodontei</taxon>
        <taxon>Myida</taxon>
        <taxon>Dreissenoidea</taxon>
        <taxon>Dreissenidae</taxon>
        <taxon>Dreissena</taxon>
    </lineage>
</organism>
<accession>A0A9D4KNU9</accession>
<gene>
    <name evidence="2" type="ORF">DPMN_116895</name>
</gene>
<feature type="region of interest" description="Disordered" evidence="1">
    <location>
        <begin position="96"/>
        <end position="121"/>
    </location>
</feature>
<protein>
    <submittedName>
        <fullName evidence="2">Uncharacterized protein</fullName>
    </submittedName>
</protein>
<proteinExistence type="predicted"/>
<dbReference type="EMBL" id="JAIWYP010000004">
    <property type="protein sequence ID" value="KAH3843380.1"/>
    <property type="molecule type" value="Genomic_DNA"/>
</dbReference>
<dbReference type="AlphaFoldDB" id="A0A9D4KNU9"/>